<feature type="transmembrane region" description="Helical" evidence="1">
    <location>
        <begin position="42"/>
        <end position="62"/>
    </location>
</feature>
<organism evidence="2 3">
    <name type="scientific">Cochliobolus sativus</name>
    <name type="common">Common root rot and spot blotch fungus</name>
    <name type="synonym">Bipolaris sorokiniana</name>
    <dbReference type="NCBI Taxonomy" id="45130"/>
    <lineage>
        <taxon>Eukaryota</taxon>
        <taxon>Fungi</taxon>
        <taxon>Dikarya</taxon>
        <taxon>Ascomycota</taxon>
        <taxon>Pezizomycotina</taxon>
        <taxon>Dothideomycetes</taxon>
        <taxon>Pleosporomycetidae</taxon>
        <taxon>Pleosporales</taxon>
        <taxon>Pleosporineae</taxon>
        <taxon>Pleosporaceae</taxon>
        <taxon>Bipolaris</taxon>
    </lineage>
</organism>
<protein>
    <submittedName>
        <fullName evidence="2">Uncharacterized protein</fullName>
    </submittedName>
</protein>
<accession>A0A8H6DW15</accession>
<dbReference type="Proteomes" id="UP000624244">
    <property type="component" value="Unassembled WGS sequence"/>
</dbReference>
<proteinExistence type="predicted"/>
<name>A0A8H6DW15_COCSA</name>
<dbReference type="EMBL" id="WNKQ01000008">
    <property type="protein sequence ID" value="KAF5850022.1"/>
    <property type="molecule type" value="Genomic_DNA"/>
</dbReference>
<reference evidence="2" key="1">
    <citation type="submission" date="2019-11" db="EMBL/GenBank/DDBJ databases">
        <title>Bipolaris sorokiniana Genome sequencing.</title>
        <authorList>
            <person name="Wang H."/>
        </authorList>
    </citation>
    <scope>NUCLEOTIDE SEQUENCE</scope>
</reference>
<sequence>MYHHDILQPQLNFLNSTVSAISRSYSMALESYCNLICINNSLLTALLIILINISINIFINILTNIVKDIEHASTTFDTMRFNILPMVAIAATLPSVSLSAPTDSVGISARDNTAAIIGTWDDKQCGISKVDDSVAVPDNRPTGNCKELRGNSMQVFWVKKGCVVLLFKNRGCKTDPTPATSLANGWNQCFDNSRYVSWTTYCA</sequence>
<keyword evidence="1" id="KW-0812">Transmembrane</keyword>
<evidence type="ECO:0000313" key="2">
    <source>
        <dbReference type="EMBL" id="KAF5850022.1"/>
    </source>
</evidence>
<dbReference type="AlphaFoldDB" id="A0A8H6DW15"/>
<keyword evidence="1" id="KW-1133">Transmembrane helix</keyword>
<evidence type="ECO:0000313" key="3">
    <source>
        <dbReference type="Proteomes" id="UP000624244"/>
    </source>
</evidence>
<feature type="transmembrane region" description="Helical" evidence="1">
    <location>
        <begin position="83"/>
        <end position="100"/>
    </location>
</feature>
<evidence type="ECO:0000256" key="1">
    <source>
        <dbReference type="SAM" id="Phobius"/>
    </source>
</evidence>
<gene>
    <name evidence="2" type="ORF">GGP41_005461</name>
</gene>
<comment type="caution">
    <text evidence="2">The sequence shown here is derived from an EMBL/GenBank/DDBJ whole genome shotgun (WGS) entry which is preliminary data.</text>
</comment>
<keyword evidence="1" id="KW-0472">Membrane</keyword>